<dbReference type="OrthoDB" id="6146739at2759"/>
<evidence type="ECO:0000313" key="2">
    <source>
        <dbReference type="EMBL" id="CAH1772866.1"/>
    </source>
</evidence>
<evidence type="ECO:0000256" key="1">
    <source>
        <dbReference type="SAM" id="MobiDB-lite"/>
    </source>
</evidence>
<sequence length="330" mass="37769">EIKTYSNNSNIDLDFEKLRLSNADYFTSCPKLLATLLLSISGVPMDYTFKSSNVPDPDQDRNMAYKMCKTVESILNLTYLNSVLPIHFRESVLLYSLTGSKIALTVLNRTGPYASYDRVRKWLTNLGQNTIEIVDQQTQGNDTSILMAFDNNQVLKKTWSISTKKKFNASVVTMIVSFTIENEPLQNKPMFSPNQWKNKPLTDDKIQEIKNPDENPAFASIQNKSIKGFVEKRLKKIISEQKIRNGKMTDLIDDTIVENKYNKIFHDPCNKCGLEAIPKSKRVCPQCKQKITRQNDFNNAKDKSDKGACETKNNHTPKRTRENDSMKCEK</sequence>
<comment type="caution">
    <text evidence="2">The sequence shown here is derived from an EMBL/GenBank/DDBJ whole genome shotgun (WGS) entry which is preliminary data.</text>
</comment>
<keyword evidence="3" id="KW-1185">Reference proteome</keyword>
<organism evidence="2 3">
    <name type="scientific">Owenia fusiformis</name>
    <name type="common">Polychaete worm</name>
    <dbReference type="NCBI Taxonomy" id="6347"/>
    <lineage>
        <taxon>Eukaryota</taxon>
        <taxon>Metazoa</taxon>
        <taxon>Spiralia</taxon>
        <taxon>Lophotrochozoa</taxon>
        <taxon>Annelida</taxon>
        <taxon>Polychaeta</taxon>
        <taxon>Sedentaria</taxon>
        <taxon>Canalipalpata</taxon>
        <taxon>Sabellida</taxon>
        <taxon>Oweniida</taxon>
        <taxon>Oweniidae</taxon>
        <taxon>Owenia</taxon>
    </lineage>
</organism>
<reference evidence="2" key="1">
    <citation type="submission" date="2022-03" db="EMBL/GenBank/DDBJ databases">
        <authorList>
            <person name="Martin C."/>
        </authorList>
    </citation>
    <scope>NUCLEOTIDE SEQUENCE</scope>
</reference>
<feature type="non-terminal residue" evidence="2">
    <location>
        <position position="330"/>
    </location>
</feature>
<evidence type="ECO:0000313" key="3">
    <source>
        <dbReference type="Proteomes" id="UP000749559"/>
    </source>
</evidence>
<dbReference type="AlphaFoldDB" id="A0A8S4MVU6"/>
<proteinExistence type="predicted"/>
<feature type="compositionally biased region" description="Basic and acidic residues" evidence="1">
    <location>
        <begin position="299"/>
        <end position="330"/>
    </location>
</feature>
<feature type="region of interest" description="Disordered" evidence="1">
    <location>
        <begin position="294"/>
        <end position="330"/>
    </location>
</feature>
<name>A0A8S4MVU6_OWEFU</name>
<protein>
    <submittedName>
        <fullName evidence="2">Uncharacterized protein</fullName>
    </submittedName>
</protein>
<gene>
    <name evidence="2" type="ORF">OFUS_LOCUS554</name>
</gene>
<dbReference type="EMBL" id="CAIIXF020000001">
    <property type="protein sequence ID" value="CAH1772866.1"/>
    <property type="molecule type" value="Genomic_DNA"/>
</dbReference>
<accession>A0A8S4MVU6</accession>
<dbReference type="Proteomes" id="UP000749559">
    <property type="component" value="Unassembled WGS sequence"/>
</dbReference>
<feature type="non-terminal residue" evidence="2">
    <location>
        <position position="1"/>
    </location>
</feature>